<reference evidence="1 2" key="1">
    <citation type="submission" date="2020-01" db="EMBL/GenBank/DDBJ databases">
        <authorList>
            <person name="Gulvik C.A."/>
            <person name="Batra D.G."/>
        </authorList>
    </citation>
    <scope>NUCLEOTIDE SEQUENCE [LARGE SCALE GENOMIC DNA]</scope>
    <source>
        <strain evidence="1 2">W9323</strain>
    </source>
</reference>
<accession>A0A7D4B2X8</accession>
<protein>
    <submittedName>
        <fullName evidence="1">Uncharacterized protein</fullName>
    </submittedName>
</protein>
<organism evidence="1 2">
    <name type="scientific">Kroppenstedtia pulmonis</name>
    <dbReference type="NCBI Taxonomy" id="1380685"/>
    <lineage>
        <taxon>Bacteria</taxon>
        <taxon>Bacillati</taxon>
        <taxon>Bacillota</taxon>
        <taxon>Bacilli</taxon>
        <taxon>Bacillales</taxon>
        <taxon>Thermoactinomycetaceae</taxon>
        <taxon>Kroppenstedtia</taxon>
    </lineage>
</organism>
<dbReference type="KEGG" id="kpul:GXN76_10325"/>
<name>A0A7D4B2X8_9BACL</name>
<dbReference type="Proteomes" id="UP000503088">
    <property type="component" value="Chromosome"/>
</dbReference>
<evidence type="ECO:0000313" key="2">
    <source>
        <dbReference type="Proteomes" id="UP000503088"/>
    </source>
</evidence>
<sequence>MSLKVRPIKGLIRKRDQIDSTLKLQGFRSRSNPPVYDIRIQDSASGHCYRLRIPTQSHQLSPHESSASFLRLGEPTLNRNSSYPRYFTMEQKIPESILEAANHKLAEIASYLLPHSK</sequence>
<dbReference type="RefSeq" id="WP_173222897.1">
    <property type="nucleotide sequence ID" value="NZ_CP048104.1"/>
</dbReference>
<dbReference type="InterPro" id="IPR036491">
    <property type="entry name" value="YugN-like_sf"/>
</dbReference>
<keyword evidence="2" id="KW-1185">Reference proteome</keyword>
<gene>
    <name evidence="1" type="ORF">GXN76_10325</name>
</gene>
<dbReference type="SUPFAM" id="SSF160755">
    <property type="entry name" value="YugN-like"/>
    <property type="match status" value="1"/>
</dbReference>
<dbReference type="EMBL" id="CP048104">
    <property type="protein sequence ID" value="QKG84826.1"/>
    <property type="molecule type" value="Genomic_DNA"/>
</dbReference>
<evidence type="ECO:0000313" key="1">
    <source>
        <dbReference type="EMBL" id="QKG84826.1"/>
    </source>
</evidence>
<dbReference type="Gene3D" id="3.30.310.100">
    <property type="entry name" value="YugN-like"/>
    <property type="match status" value="1"/>
</dbReference>
<dbReference type="AlphaFoldDB" id="A0A7D4B2X8"/>
<proteinExistence type="predicted"/>